<gene>
    <name evidence="3" type="ORF">H4Q31_16190</name>
</gene>
<dbReference type="SUPFAM" id="SSF56300">
    <property type="entry name" value="Metallo-dependent phosphatases"/>
    <property type="match status" value="1"/>
</dbReference>
<dbReference type="InterPro" id="IPR050535">
    <property type="entry name" value="DNA_Repair-Maintenance_Comp"/>
</dbReference>
<organism evidence="3 4">
    <name type="scientific">Cohnella lubricantis</name>
    <dbReference type="NCBI Taxonomy" id="2163172"/>
    <lineage>
        <taxon>Bacteria</taxon>
        <taxon>Bacillati</taxon>
        <taxon>Bacillota</taxon>
        <taxon>Bacilli</taxon>
        <taxon>Bacillales</taxon>
        <taxon>Paenibacillaceae</taxon>
        <taxon>Cohnella</taxon>
    </lineage>
</organism>
<reference evidence="3 4" key="1">
    <citation type="submission" date="2020-08" db="EMBL/GenBank/DDBJ databases">
        <title>Cohnella phylogeny.</title>
        <authorList>
            <person name="Dunlap C."/>
        </authorList>
    </citation>
    <scope>NUCLEOTIDE SEQUENCE [LARGE SCALE GENOMIC DNA]</scope>
    <source>
        <strain evidence="3 4">DSM 103658</strain>
    </source>
</reference>
<dbReference type="InterPro" id="IPR004843">
    <property type="entry name" value="Calcineurin-like_PHP"/>
</dbReference>
<dbReference type="Pfam" id="PF00149">
    <property type="entry name" value="Metallophos"/>
    <property type="match status" value="1"/>
</dbReference>
<comment type="caution">
    <text evidence="3">The sequence shown here is derived from an EMBL/GenBank/DDBJ whole genome shotgun (WGS) entry which is preliminary data.</text>
</comment>
<keyword evidence="4" id="KW-1185">Reference proteome</keyword>
<protein>
    <submittedName>
        <fullName evidence="3">DNA repair exonuclease</fullName>
    </submittedName>
</protein>
<dbReference type="Gene3D" id="3.60.21.10">
    <property type="match status" value="1"/>
</dbReference>
<dbReference type="InterPro" id="IPR014576">
    <property type="entry name" value="Pesterase_YhaO"/>
</dbReference>
<dbReference type="CDD" id="cd00840">
    <property type="entry name" value="MPP_Mre11_N"/>
    <property type="match status" value="1"/>
</dbReference>
<feature type="domain" description="Calcineurin-like phosphoesterase" evidence="2">
    <location>
        <begin position="5"/>
        <end position="204"/>
    </location>
</feature>
<dbReference type="InterPro" id="IPR029052">
    <property type="entry name" value="Metallo-depent_PP-like"/>
</dbReference>
<proteinExistence type="predicted"/>
<dbReference type="GO" id="GO:0004527">
    <property type="term" value="F:exonuclease activity"/>
    <property type="evidence" value="ECO:0007669"/>
    <property type="project" value="UniProtKB-KW"/>
</dbReference>
<evidence type="ECO:0000259" key="2">
    <source>
        <dbReference type="Pfam" id="PF00149"/>
    </source>
</evidence>
<dbReference type="AlphaFoldDB" id="A0A841TK18"/>
<accession>A0A841TK18</accession>
<evidence type="ECO:0000256" key="1">
    <source>
        <dbReference type="ARBA" id="ARBA00022801"/>
    </source>
</evidence>
<dbReference type="Proteomes" id="UP000574133">
    <property type="component" value="Unassembled WGS sequence"/>
</dbReference>
<keyword evidence="1" id="KW-0378">Hydrolase</keyword>
<dbReference type="PANTHER" id="PTHR30337:SF7">
    <property type="entry name" value="PHOSPHOESTERASE"/>
    <property type="match status" value="1"/>
</dbReference>
<name>A0A841TK18_9BACL</name>
<keyword evidence="3" id="KW-0540">Nuclease</keyword>
<dbReference type="EMBL" id="JACJVN010000062">
    <property type="protein sequence ID" value="MBB6678831.1"/>
    <property type="molecule type" value="Genomic_DNA"/>
</dbReference>
<dbReference type="PANTHER" id="PTHR30337">
    <property type="entry name" value="COMPONENT OF ATP-DEPENDENT DSDNA EXONUCLEASE"/>
    <property type="match status" value="1"/>
</dbReference>
<evidence type="ECO:0000313" key="3">
    <source>
        <dbReference type="EMBL" id="MBB6678831.1"/>
    </source>
</evidence>
<keyword evidence="3" id="KW-0269">Exonuclease</keyword>
<dbReference type="RefSeq" id="WP_185180099.1">
    <property type="nucleotide sequence ID" value="NZ_CBCSEP010000008.1"/>
</dbReference>
<sequence length="426" mass="47613">MGIPFKFLHAADLHLDSPFRGLSRVPPAVRERLKESTFASLRQLLLLARREKVDFVVLSGDLYDAADRSLRAQLRMQRMLTELAEEGIQTFIVHGNHDPLDGWKAKLDWPGKVHIFDYGDPEPVPAYRRDGEMAAYVYGISYPRSSVTDNLAARYRVRPGAPFHLAVLHANVDGNANHDNYSPCKLSDLTAAGFDYWALGHIHDRRVLREYPHVVYPGNIQGRSIRETGPKGAYVVSVSETGSIELSFRDTADVLWHERIVTIDGAGREEELKARLLKAVDESRSESGGRPLVLRLRIEGRGELHGRLQREETAAEWLEELREWCGSPEDSDDWVWIDSLVVRTRAPLAEAAEGDEDGFLGVLTRLGREAAASGDGARELLEAAMDASMRQPKLREWCASRSDEEREELISRATELAASLLGEAGG</sequence>
<dbReference type="InterPro" id="IPR041796">
    <property type="entry name" value="Mre11_N"/>
</dbReference>
<evidence type="ECO:0000313" key="4">
    <source>
        <dbReference type="Proteomes" id="UP000574133"/>
    </source>
</evidence>
<dbReference type="PIRSF" id="PIRSF033091">
    <property type="entry name" value="Pesterase_YhaO"/>
    <property type="match status" value="1"/>
</dbReference>